<dbReference type="PANTHER" id="PTHR46211">
    <property type="entry name" value="GLYCEROPHOSPHORYL DIESTER PHOSPHODIESTERASE"/>
    <property type="match status" value="1"/>
</dbReference>
<proteinExistence type="predicted"/>
<dbReference type="PROSITE" id="PS51704">
    <property type="entry name" value="GP_PDE"/>
    <property type="match status" value="1"/>
</dbReference>
<dbReference type="Pfam" id="PF03009">
    <property type="entry name" value="GDPD"/>
    <property type="match status" value="1"/>
</dbReference>
<dbReference type="KEGG" id="nti:DNFV4_00224"/>
<dbReference type="InterPro" id="IPR030395">
    <property type="entry name" value="GP_PDE_dom"/>
</dbReference>
<reference evidence="2" key="1">
    <citation type="submission" date="2022-10" db="EMBL/GenBank/DDBJ databases">
        <authorList>
            <person name="Koch H."/>
        </authorList>
    </citation>
    <scope>NUCLEOTIDE SEQUENCE</scope>
    <source>
        <strain evidence="2">DNF</strain>
    </source>
</reference>
<evidence type="ECO:0000259" key="1">
    <source>
        <dbReference type="PROSITE" id="PS51704"/>
    </source>
</evidence>
<organism evidence="2 3">
    <name type="scientific">Nitrospira tepida</name>
    <dbReference type="NCBI Taxonomy" id="2973512"/>
    <lineage>
        <taxon>Bacteria</taxon>
        <taxon>Pseudomonadati</taxon>
        <taxon>Nitrospirota</taxon>
        <taxon>Nitrospiria</taxon>
        <taxon>Nitrospirales</taxon>
        <taxon>Nitrospiraceae</taxon>
        <taxon>Nitrospira</taxon>
    </lineage>
</organism>
<dbReference type="GO" id="GO:0006629">
    <property type="term" value="P:lipid metabolic process"/>
    <property type="evidence" value="ECO:0007669"/>
    <property type="project" value="InterPro"/>
</dbReference>
<accession>A0AA86MVJ2</accession>
<dbReference type="EMBL" id="OX365700">
    <property type="protein sequence ID" value="CAI4029805.1"/>
    <property type="molecule type" value="Genomic_DNA"/>
</dbReference>
<dbReference type="SUPFAM" id="SSF51695">
    <property type="entry name" value="PLC-like phosphodiesterases"/>
    <property type="match status" value="1"/>
</dbReference>
<dbReference type="RefSeq" id="WP_289266828.1">
    <property type="nucleotide sequence ID" value="NZ_OX365700.1"/>
</dbReference>
<dbReference type="GO" id="GO:0008081">
    <property type="term" value="F:phosphoric diester hydrolase activity"/>
    <property type="evidence" value="ECO:0007669"/>
    <property type="project" value="InterPro"/>
</dbReference>
<dbReference type="AlphaFoldDB" id="A0AA86MVJ2"/>
<gene>
    <name evidence="2" type="ORF">DNFV4_00224</name>
</gene>
<keyword evidence="3" id="KW-1185">Reference proteome</keyword>
<name>A0AA86MVJ2_9BACT</name>
<evidence type="ECO:0000313" key="3">
    <source>
        <dbReference type="Proteomes" id="UP001179121"/>
    </source>
</evidence>
<dbReference type="InterPro" id="IPR017946">
    <property type="entry name" value="PLC-like_Pdiesterase_TIM-brl"/>
</dbReference>
<dbReference type="PANTHER" id="PTHR46211:SF14">
    <property type="entry name" value="GLYCEROPHOSPHODIESTER PHOSPHODIESTERASE"/>
    <property type="match status" value="1"/>
</dbReference>
<sequence length="226" mass="25009">MKRIIKIGHRGAAGHAPENTLASLQYAIGLGLDYAEFDLRRTLDGVLVLLHDERVDRTTNGRGRVEHLAFRDLKTLDAGHGNSIPSLEDALRLANGRIGLMLELKVPRIAQDCVEVVQRLRFGSPVLYASFLLDELADIRMLDRQAATMALFSNLPSDPHGIVATVRPSRATHVGLRHDTITPDLIQDLHQAGWPAFAYTVNEPADIERLKRSGIDGIISDFPDRL</sequence>
<dbReference type="Proteomes" id="UP001179121">
    <property type="component" value="Chromosome"/>
</dbReference>
<feature type="domain" description="GP-PDE" evidence="1">
    <location>
        <begin position="4"/>
        <end position="226"/>
    </location>
</feature>
<dbReference type="Gene3D" id="3.20.20.190">
    <property type="entry name" value="Phosphatidylinositol (PI) phosphodiesterase"/>
    <property type="match status" value="1"/>
</dbReference>
<evidence type="ECO:0000313" key="2">
    <source>
        <dbReference type="EMBL" id="CAI4029805.1"/>
    </source>
</evidence>
<protein>
    <submittedName>
        <fullName evidence="2">Glycerophosphoryl diester phosphodiesterase</fullName>
    </submittedName>
</protein>